<dbReference type="Proteomes" id="UP000655589">
    <property type="component" value="Unassembled WGS sequence"/>
</dbReference>
<dbReference type="EMBL" id="BMPT01000018">
    <property type="protein sequence ID" value="GGM37762.1"/>
    <property type="molecule type" value="Genomic_DNA"/>
</dbReference>
<accession>A0A8H9GLF5</accession>
<evidence type="ECO:0000313" key="3">
    <source>
        <dbReference type="Proteomes" id="UP000655589"/>
    </source>
</evidence>
<evidence type="ECO:0000256" key="1">
    <source>
        <dbReference type="SAM" id="MobiDB-lite"/>
    </source>
</evidence>
<dbReference type="AlphaFoldDB" id="A0A8H9GLF5"/>
<gene>
    <name evidence="2" type="ORF">GCM10010102_36740</name>
</gene>
<protein>
    <recommendedName>
        <fullName evidence="4">SMI1/KNR4 family protein</fullName>
    </recommendedName>
</protein>
<proteinExistence type="predicted"/>
<organism evidence="2 3">
    <name type="scientific">Promicromonospora citrea</name>
    <dbReference type="NCBI Taxonomy" id="43677"/>
    <lineage>
        <taxon>Bacteria</taxon>
        <taxon>Bacillati</taxon>
        <taxon>Actinomycetota</taxon>
        <taxon>Actinomycetes</taxon>
        <taxon>Micrococcales</taxon>
        <taxon>Promicromonosporaceae</taxon>
        <taxon>Promicromonospora</taxon>
    </lineage>
</organism>
<name>A0A8H9GLF5_9MICO</name>
<keyword evidence="3" id="KW-1185">Reference proteome</keyword>
<reference evidence="2" key="1">
    <citation type="journal article" date="2014" name="Int. J. Syst. Evol. Microbiol.">
        <title>Complete genome sequence of Corynebacterium casei LMG S-19264T (=DSM 44701T), isolated from a smear-ripened cheese.</title>
        <authorList>
            <consortium name="US DOE Joint Genome Institute (JGI-PGF)"/>
            <person name="Walter F."/>
            <person name="Albersmeier A."/>
            <person name="Kalinowski J."/>
            <person name="Ruckert C."/>
        </authorList>
    </citation>
    <scope>NUCLEOTIDE SEQUENCE</scope>
    <source>
        <strain evidence="2">JCM 3051</strain>
    </source>
</reference>
<sequence>MSVAARTIARMTDETTLTHPRTPPALRALMDAEYDYADGYGVDFEPYPELEPVAETASWFRSWTGNPDVMGEQLRPFGQDGSGGYVCSWVVREGRELADQPVVFIGSEGEVALLAADAADALWFFAQGWGPLDVPLTYAGGLQLGPAAPLGELDEERVVRPVPELLEAAERLAPGRRRAPARIVADAEAAGLPDLRAWVDGLCR</sequence>
<feature type="region of interest" description="Disordered" evidence="1">
    <location>
        <begin position="1"/>
        <end position="20"/>
    </location>
</feature>
<reference evidence="2" key="2">
    <citation type="submission" date="2020-09" db="EMBL/GenBank/DDBJ databases">
        <authorList>
            <person name="Sun Q."/>
            <person name="Ohkuma M."/>
        </authorList>
    </citation>
    <scope>NUCLEOTIDE SEQUENCE</scope>
    <source>
        <strain evidence="2">JCM 3051</strain>
    </source>
</reference>
<evidence type="ECO:0008006" key="4">
    <source>
        <dbReference type="Google" id="ProtNLM"/>
    </source>
</evidence>
<comment type="caution">
    <text evidence="2">The sequence shown here is derived from an EMBL/GenBank/DDBJ whole genome shotgun (WGS) entry which is preliminary data.</text>
</comment>
<evidence type="ECO:0000313" key="2">
    <source>
        <dbReference type="EMBL" id="GGM37762.1"/>
    </source>
</evidence>